<dbReference type="InterPro" id="IPR050581">
    <property type="entry name" value="CRR_secretory_protein"/>
</dbReference>
<dbReference type="PROSITE" id="PS51473">
    <property type="entry name" value="GNK2"/>
    <property type="match status" value="2"/>
</dbReference>
<dbReference type="EMBL" id="LR031878">
    <property type="protein sequence ID" value="VDD49304.1"/>
    <property type="molecule type" value="Genomic_DNA"/>
</dbReference>
<dbReference type="InterPro" id="IPR038408">
    <property type="entry name" value="GNK2_sf"/>
</dbReference>
<gene>
    <name evidence="7" type="ORF">BOLC1T01693H</name>
</gene>
<feature type="domain" description="Gnk2-homologous" evidence="6">
    <location>
        <begin position="54"/>
        <end position="158"/>
    </location>
</feature>
<sequence length="277" mass="31929">MSILALHYKNHYLRKKSITMKFSYSLSKRFSLPILILQFLIIHSVSSLNLTNEYLNHKCFLNQGKYKSGSQYEENLNWIFDDIRTSPYALTGFSHLSVGKTPADFVAVTSQCRGDTYESKCRTCIDTVISGVNKLCPSNKGGIIWYDQCLLYITTIKEKSPFKINYENIFSMHNPNNVREDAKLFAMRVRDFFSELTLKVKKITNNGLLNFYSAGEKKLGKNKLYAMVQCIELTRDCKSCLAWSITKLFKNNDIKQGGRVLGTNCNVRYELYPFLRS</sequence>
<evidence type="ECO:0000256" key="1">
    <source>
        <dbReference type="ARBA" id="ARBA00004613"/>
    </source>
</evidence>
<dbReference type="PANTHER" id="PTHR32411:SF56">
    <property type="entry name" value="GNK2-HOMOLOGOUS DOMAIN-CONTAINING PROTEIN"/>
    <property type="match status" value="1"/>
</dbReference>
<evidence type="ECO:0000256" key="3">
    <source>
        <dbReference type="ARBA" id="ARBA00022729"/>
    </source>
</evidence>
<protein>
    <recommendedName>
        <fullName evidence="6">Gnk2-homologous domain-containing protein</fullName>
    </recommendedName>
</protein>
<keyword evidence="3" id="KW-0732">Signal</keyword>
<dbReference type="CDD" id="cd23509">
    <property type="entry name" value="Gnk2-like"/>
    <property type="match status" value="2"/>
</dbReference>
<comment type="similarity">
    <text evidence="5">Belongs to the cysteine-rich repeat secretory protein family.</text>
</comment>
<keyword evidence="2" id="KW-0964">Secreted</keyword>
<proteinExistence type="inferred from homology"/>
<dbReference type="Gene3D" id="3.30.430.20">
    <property type="entry name" value="Gnk2 domain, C-X8-C-X2-C motif"/>
    <property type="match status" value="2"/>
</dbReference>
<evidence type="ECO:0000313" key="7">
    <source>
        <dbReference type="EMBL" id="VDD49304.1"/>
    </source>
</evidence>
<keyword evidence="4" id="KW-0677">Repeat</keyword>
<evidence type="ECO:0000259" key="6">
    <source>
        <dbReference type="PROSITE" id="PS51473"/>
    </source>
</evidence>
<evidence type="ECO:0000256" key="2">
    <source>
        <dbReference type="ARBA" id="ARBA00022525"/>
    </source>
</evidence>
<dbReference type="AlphaFoldDB" id="A0A3P6FNK5"/>
<evidence type="ECO:0000256" key="4">
    <source>
        <dbReference type="ARBA" id="ARBA00022737"/>
    </source>
</evidence>
<accession>A0A3P6FNK5</accession>
<reference evidence="7" key="1">
    <citation type="submission" date="2018-11" db="EMBL/GenBank/DDBJ databases">
        <authorList>
            <consortium name="Genoscope - CEA"/>
            <person name="William W."/>
        </authorList>
    </citation>
    <scope>NUCLEOTIDE SEQUENCE</scope>
</reference>
<dbReference type="InterPro" id="IPR002902">
    <property type="entry name" value="GNK2"/>
</dbReference>
<feature type="domain" description="Gnk2-homologous" evidence="6">
    <location>
        <begin position="166"/>
        <end position="274"/>
    </location>
</feature>
<dbReference type="GO" id="GO:0005576">
    <property type="term" value="C:extracellular region"/>
    <property type="evidence" value="ECO:0007669"/>
    <property type="project" value="UniProtKB-SubCell"/>
</dbReference>
<name>A0A3P6FNK5_BRAOL</name>
<comment type="subcellular location">
    <subcellularLocation>
        <location evidence="1">Secreted</location>
    </subcellularLocation>
</comment>
<organism evidence="7">
    <name type="scientific">Brassica oleracea</name>
    <name type="common">Wild cabbage</name>
    <dbReference type="NCBI Taxonomy" id="3712"/>
    <lineage>
        <taxon>Eukaryota</taxon>
        <taxon>Viridiplantae</taxon>
        <taxon>Streptophyta</taxon>
        <taxon>Embryophyta</taxon>
        <taxon>Tracheophyta</taxon>
        <taxon>Spermatophyta</taxon>
        <taxon>Magnoliopsida</taxon>
        <taxon>eudicotyledons</taxon>
        <taxon>Gunneridae</taxon>
        <taxon>Pentapetalae</taxon>
        <taxon>rosids</taxon>
        <taxon>malvids</taxon>
        <taxon>Brassicales</taxon>
        <taxon>Brassicaceae</taxon>
        <taxon>Brassiceae</taxon>
        <taxon>Brassica</taxon>
    </lineage>
</organism>
<dbReference type="Pfam" id="PF01657">
    <property type="entry name" value="Stress-antifung"/>
    <property type="match status" value="2"/>
</dbReference>
<evidence type="ECO:0000256" key="5">
    <source>
        <dbReference type="ARBA" id="ARBA00038515"/>
    </source>
</evidence>
<dbReference type="PANTHER" id="PTHR32411">
    <property type="entry name" value="CYSTEINE-RICH REPEAT SECRETORY PROTEIN 38-RELATED"/>
    <property type="match status" value="1"/>
</dbReference>